<keyword evidence="2" id="KW-1185">Reference proteome</keyword>
<evidence type="ECO:0000313" key="2">
    <source>
        <dbReference type="Proteomes" id="UP000078541"/>
    </source>
</evidence>
<reference evidence="1 2" key="1">
    <citation type="submission" date="2016-03" db="EMBL/GenBank/DDBJ databases">
        <title>Trachymyrmex septentrionalis WGS genome.</title>
        <authorList>
            <person name="Nygaard S."/>
            <person name="Hu H."/>
            <person name="Boomsma J."/>
            <person name="Zhang G."/>
        </authorList>
    </citation>
    <scope>NUCLEOTIDE SEQUENCE [LARGE SCALE GENOMIC DNA]</scope>
    <source>
        <strain evidence="1">Tsep2-gDNA-1</strain>
        <tissue evidence="1">Whole body</tissue>
    </source>
</reference>
<protein>
    <submittedName>
        <fullName evidence="1">Uncharacterized protein</fullName>
    </submittedName>
</protein>
<proteinExistence type="predicted"/>
<gene>
    <name evidence="1" type="ORF">ALC56_03103</name>
</gene>
<dbReference type="EMBL" id="KQ981351">
    <property type="protein sequence ID" value="KYN42472.1"/>
    <property type="molecule type" value="Genomic_DNA"/>
</dbReference>
<dbReference type="AlphaFoldDB" id="A0A151K021"/>
<sequence>MTIRLSVEDFGAVATPARGFTVTPTPDVDVGGSCGEGERGIQGSKSSAFNAKYNECCIRDCLHAGYRSIRCDPKKSTLVTA</sequence>
<dbReference type="Proteomes" id="UP000078541">
    <property type="component" value="Unassembled WGS sequence"/>
</dbReference>
<accession>A0A151K021</accession>
<organism evidence="1 2">
    <name type="scientific">Trachymyrmex septentrionalis</name>
    <dbReference type="NCBI Taxonomy" id="34720"/>
    <lineage>
        <taxon>Eukaryota</taxon>
        <taxon>Metazoa</taxon>
        <taxon>Ecdysozoa</taxon>
        <taxon>Arthropoda</taxon>
        <taxon>Hexapoda</taxon>
        <taxon>Insecta</taxon>
        <taxon>Pterygota</taxon>
        <taxon>Neoptera</taxon>
        <taxon>Endopterygota</taxon>
        <taxon>Hymenoptera</taxon>
        <taxon>Apocrita</taxon>
        <taxon>Aculeata</taxon>
        <taxon>Formicoidea</taxon>
        <taxon>Formicidae</taxon>
        <taxon>Myrmicinae</taxon>
        <taxon>Trachymyrmex</taxon>
    </lineage>
</organism>
<name>A0A151K021_9HYME</name>
<evidence type="ECO:0000313" key="1">
    <source>
        <dbReference type="EMBL" id="KYN42472.1"/>
    </source>
</evidence>